<keyword evidence="2" id="KW-0732">Signal</keyword>
<gene>
    <name evidence="4" type="ORF">KP803_12580</name>
</gene>
<dbReference type="RefSeq" id="WP_248009184.1">
    <property type="nucleotide sequence ID" value="NZ_JAJHVV010000007.1"/>
</dbReference>
<evidence type="ECO:0000259" key="3">
    <source>
        <dbReference type="Pfam" id="PF00497"/>
    </source>
</evidence>
<evidence type="ECO:0000313" key="4">
    <source>
        <dbReference type="EMBL" id="MCK6264108.1"/>
    </source>
</evidence>
<dbReference type="Proteomes" id="UP001139559">
    <property type="component" value="Unassembled WGS sequence"/>
</dbReference>
<evidence type="ECO:0000313" key="5">
    <source>
        <dbReference type="Proteomes" id="UP001139559"/>
    </source>
</evidence>
<reference evidence="4" key="1">
    <citation type="submission" date="2021-11" db="EMBL/GenBank/DDBJ databases">
        <title>Vibrio ZSDE26 sp. nov. and Vibrio ZSDZ34 sp. nov., isolated from coastal seawater in Qingdao.</title>
        <authorList>
            <person name="Zhang P."/>
        </authorList>
    </citation>
    <scope>NUCLEOTIDE SEQUENCE</scope>
    <source>
        <strain evidence="4">ZSDE26</strain>
    </source>
</reference>
<dbReference type="EMBL" id="JAJHVV010000007">
    <property type="protein sequence ID" value="MCK6264108.1"/>
    <property type="molecule type" value="Genomic_DNA"/>
</dbReference>
<dbReference type="PANTHER" id="PTHR35936:SF38">
    <property type="entry name" value="GLUTAMINE-BINDING PERIPLASMIC PROTEIN"/>
    <property type="match status" value="1"/>
</dbReference>
<dbReference type="Gene3D" id="3.40.190.10">
    <property type="entry name" value="Periplasmic binding protein-like II"/>
    <property type="match status" value="2"/>
</dbReference>
<comment type="caution">
    <text evidence="4">The sequence shown here is derived from an EMBL/GenBank/DDBJ whole genome shotgun (WGS) entry which is preliminary data.</text>
</comment>
<protein>
    <submittedName>
        <fullName evidence="4">Transporter substrate-binding domain-containing protein</fullName>
    </submittedName>
</protein>
<evidence type="ECO:0000256" key="2">
    <source>
        <dbReference type="ARBA" id="ARBA00022729"/>
    </source>
</evidence>
<dbReference type="SUPFAM" id="SSF53850">
    <property type="entry name" value="Periplasmic binding protein-like II"/>
    <property type="match status" value="1"/>
</dbReference>
<organism evidence="4 5">
    <name type="scientific">Vibrio amylolyticus</name>
    <dbReference type="NCBI Taxonomy" id="2847292"/>
    <lineage>
        <taxon>Bacteria</taxon>
        <taxon>Pseudomonadati</taxon>
        <taxon>Pseudomonadota</taxon>
        <taxon>Gammaproteobacteria</taxon>
        <taxon>Vibrionales</taxon>
        <taxon>Vibrionaceae</taxon>
        <taxon>Vibrio</taxon>
    </lineage>
</organism>
<dbReference type="Pfam" id="PF00497">
    <property type="entry name" value="SBP_bac_3"/>
    <property type="match status" value="1"/>
</dbReference>
<dbReference type="AlphaFoldDB" id="A0A9X1XLJ5"/>
<accession>A0A9X1XLJ5</accession>
<feature type="domain" description="Solute-binding protein family 3/N-terminal" evidence="3">
    <location>
        <begin position="9"/>
        <end position="242"/>
    </location>
</feature>
<evidence type="ECO:0000256" key="1">
    <source>
        <dbReference type="ARBA" id="ARBA00010333"/>
    </source>
</evidence>
<comment type="similarity">
    <text evidence="1">Belongs to the bacterial solute-binding protein 3 family.</text>
</comment>
<proteinExistence type="inferred from homology"/>
<name>A0A9X1XLJ5_9VIBR</name>
<dbReference type="InterPro" id="IPR001638">
    <property type="entry name" value="Solute-binding_3/MltF_N"/>
</dbReference>
<keyword evidence="5" id="KW-1185">Reference proteome</keyword>
<sequence>MGYRTNERPPLITKAPENQGLYPELYQRAAEKIDCNIEIIRAPKKRLLKSLREGEIDFYPGLNFTQERSQYIFYIENGLPGGDIGLSRPDFPTVEHLEQLKGYTLLKASGGPDYLEGVGGVLVNAEPEMSTNDAIELLNKNRGDFFIYNKASLEYHLKLSGNTSIKLHPNCCGGVTPLYLGFSRASKHFNDQPNPNYSNKYPISIDNTPSTLSPDSIAFKFQLALQEMVHNGETDKLYKKFYK</sequence>
<dbReference type="PANTHER" id="PTHR35936">
    <property type="entry name" value="MEMBRANE-BOUND LYTIC MUREIN TRANSGLYCOSYLASE F"/>
    <property type="match status" value="1"/>
</dbReference>